<comment type="caution">
    <text evidence="5">The sequence shown here is derived from an EMBL/GenBank/DDBJ whole genome shotgun (WGS) entry which is preliminary data.</text>
</comment>
<dbReference type="PANTHER" id="PTHR19957:SF251">
    <property type="entry name" value="SYNTAXIN-RELATED PROTEIN KNOLLE"/>
    <property type="match status" value="1"/>
</dbReference>
<dbReference type="EMBL" id="DUZY01000003">
    <property type="protein sequence ID" value="DAD30456.1"/>
    <property type="molecule type" value="Genomic_DNA"/>
</dbReference>
<keyword evidence="2" id="KW-0653">Protein transport</keyword>
<name>A0A822YHQ4_NELNU</name>
<evidence type="ECO:0000259" key="4">
    <source>
        <dbReference type="PROSITE" id="PS50192"/>
    </source>
</evidence>
<dbReference type="InterPro" id="IPR045242">
    <property type="entry name" value="Syntaxin"/>
</dbReference>
<feature type="coiled-coil region" evidence="3">
    <location>
        <begin position="11"/>
        <end position="49"/>
    </location>
</feature>
<keyword evidence="2" id="KW-0813">Transport</keyword>
<protein>
    <recommendedName>
        <fullName evidence="4">t-SNARE coiled-coil homology domain-containing protein</fullName>
    </recommendedName>
</protein>
<dbReference type="InterPro" id="IPR006011">
    <property type="entry name" value="Syntaxin_N"/>
</dbReference>
<accession>A0A822YHQ4</accession>
<dbReference type="Gene3D" id="1.20.5.110">
    <property type="match status" value="1"/>
</dbReference>
<dbReference type="PANTHER" id="PTHR19957">
    <property type="entry name" value="SYNTAXIN"/>
    <property type="match status" value="1"/>
</dbReference>
<evidence type="ECO:0000256" key="2">
    <source>
        <dbReference type="ARBA" id="ARBA00022927"/>
    </source>
</evidence>
<dbReference type="Proteomes" id="UP000607653">
    <property type="component" value="Unassembled WGS sequence"/>
</dbReference>
<dbReference type="Pfam" id="PF00804">
    <property type="entry name" value="Syntaxin"/>
    <property type="match status" value="1"/>
</dbReference>
<evidence type="ECO:0000313" key="6">
    <source>
        <dbReference type="Proteomes" id="UP000607653"/>
    </source>
</evidence>
<sequence length="101" mass="12211">MSMDCTRTSVTDELRKKLKNLMMNFQKLRQQMMAKYKEMEHRREKVIETVLKIQNMHDAVKEVEKSLLKLHQVFLDMVVMVEPQGEQLDDIQHYVKIHECY</sequence>
<comment type="similarity">
    <text evidence="1">Belongs to the syntaxin family.</text>
</comment>
<feature type="domain" description="T-SNARE coiled-coil homology" evidence="4">
    <location>
        <begin position="50"/>
        <end position="95"/>
    </location>
</feature>
<dbReference type="InterPro" id="IPR010989">
    <property type="entry name" value="SNARE"/>
</dbReference>
<dbReference type="GO" id="GO:0016020">
    <property type="term" value="C:membrane"/>
    <property type="evidence" value="ECO:0007669"/>
    <property type="project" value="InterPro"/>
</dbReference>
<keyword evidence="6" id="KW-1185">Reference proteome</keyword>
<keyword evidence="3" id="KW-0175">Coiled coil</keyword>
<reference evidence="5 6" key="1">
    <citation type="journal article" date="2020" name="Mol. Biol. Evol.">
        <title>Distinct Expression and Methylation Patterns for Genes with Different Fates following a Single Whole-Genome Duplication in Flowering Plants.</title>
        <authorList>
            <person name="Shi T."/>
            <person name="Rahmani R.S."/>
            <person name="Gugger P.F."/>
            <person name="Wang M."/>
            <person name="Li H."/>
            <person name="Zhang Y."/>
            <person name="Li Z."/>
            <person name="Wang Q."/>
            <person name="Van de Peer Y."/>
            <person name="Marchal K."/>
            <person name="Chen J."/>
        </authorList>
    </citation>
    <scope>NUCLEOTIDE SEQUENCE [LARGE SCALE GENOMIC DNA]</scope>
    <source>
        <tissue evidence="5">Leaf</tissue>
    </source>
</reference>
<evidence type="ECO:0000256" key="1">
    <source>
        <dbReference type="ARBA" id="ARBA00009063"/>
    </source>
</evidence>
<dbReference type="GO" id="GO:0016192">
    <property type="term" value="P:vesicle-mediated transport"/>
    <property type="evidence" value="ECO:0007669"/>
    <property type="project" value="InterPro"/>
</dbReference>
<dbReference type="AlphaFoldDB" id="A0A822YHQ4"/>
<evidence type="ECO:0000256" key="3">
    <source>
        <dbReference type="SAM" id="Coils"/>
    </source>
</evidence>
<dbReference type="GO" id="GO:0015031">
    <property type="term" value="P:protein transport"/>
    <property type="evidence" value="ECO:0007669"/>
    <property type="project" value="UniProtKB-KW"/>
</dbReference>
<organism evidence="5 6">
    <name type="scientific">Nelumbo nucifera</name>
    <name type="common">Sacred lotus</name>
    <dbReference type="NCBI Taxonomy" id="4432"/>
    <lineage>
        <taxon>Eukaryota</taxon>
        <taxon>Viridiplantae</taxon>
        <taxon>Streptophyta</taxon>
        <taxon>Embryophyta</taxon>
        <taxon>Tracheophyta</taxon>
        <taxon>Spermatophyta</taxon>
        <taxon>Magnoliopsida</taxon>
        <taxon>Proteales</taxon>
        <taxon>Nelumbonaceae</taxon>
        <taxon>Nelumbo</taxon>
    </lineage>
</organism>
<evidence type="ECO:0000313" key="5">
    <source>
        <dbReference type="EMBL" id="DAD30456.1"/>
    </source>
</evidence>
<proteinExistence type="inferred from homology"/>
<dbReference type="SUPFAM" id="SSF47661">
    <property type="entry name" value="t-snare proteins"/>
    <property type="match status" value="1"/>
</dbReference>
<gene>
    <name evidence="5" type="ORF">HUJ06_009307</name>
</gene>
<dbReference type="PROSITE" id="PS50192">
    <property type="entry name" value="T_SNARE"/>
    <property type="match status" value="1"/>
</dbReference>
<dbReference type="InterPro" id="IPR000727">
    <property type="entry name" value="T_SNARE_dom"/>
</dbReference>